<feature type="domain" description="DUF5935" evidence="7">
    <location>
        <begin position="1"/>
        <end position="186"/>
    </location>
</feature>
<dbReference type="EMBL" id="PGFZ01000003">
    <property type="protein sequence ID" value="POZ52237.1"/>
    <property type="molecule type" value="Genomic_DNA"/>
</dbReference>
<feature type="transmembrane region" description="Helical" evidence="5">
    <location>
        <begin position="75"/>
        <end position="96"/>
    </location>
</feature>
<dbReference type="PANTHER" id="PTHR37422">
    <property type="entry name" value="TEICHURONIC ACID BIOSYNTHESIS PROTEIN TUAE"/>
    <property type="match status" value="1"/>
</dbReference>
<dbReference type="AlphaFoldDB" id="A0A1Z4BVT0"/>
<dbReference type="GO" id="GO:0016020">
    <property type="term" value="C:membrane"/>
    <property type="evidence" value="ECO:0007669"/>
    <property type="project" value="UniProtKB-SubCell"/>
</dbReference>
<dbReference type="Pfam" id="PF04932">
    <property type="entry name" value="Wzy_C"/>
    <property type="match status" value="1"/>
</dbReference>
<feature type="domain" description="O-antigen ligase-related" evidence="6">
    <location>
        <begin position="201"/>
        <end position="340"/>
    </location>
</feature>
<evidence type="ECO:0000256" key="5">
    <source>
        <dbReference type="SAM" id="Phobius"/>
    </source>
</evidence>
<accession>A0A1Z4BVT0</accession>
<evidence type="ECO:0000313" key="9">
    <source>
        <dbReference type="EMBL" id="POZ52237.1"/>
    </source>
</evidence>
<evidence type="ECO:0000256" key="3">
    <source>
        <dbReference type="ARBA" id="ARBA00022989"/>
    </source>
</evidence>
<feature type="transmembrane region" description="Helical" evidence="5">
    <location>
        <begin position="236"/>
        <end position="253"/>
    </location>
</feature>
<keyword evidence="2 5" id="KW-0812">Transmembrane</keyword>
<dbReference type="InterPro" id="IPR051533">
    <property type="entry name" value="WaaL-like"/>
</dbReference>
<proteinExistence type="predicted"/>
<evidence type="ECO:0000256" key="2">
    <source>
        <dbReference type="ARBA" id="ARBA00022692"/>
    </source>
</evidence>
<dbReference type="KEGG" id="mpsy:CEK71_04360"/>
<feature type="transmembrane region" description="Helical" evidence="5">
    <location>
        <begin position="43"/>
        <end position="63"/>
    </location>
</feature>
<dbReference type="InterPro" id="IPR007016">
    <property type="entry name" value="O-antigen_ligase-rel_domated"/>
</dbReference>
<dbReference type="PANTHER" id="PTHR37422:SF13">
    <property type="entry name" value="LIPOPOLYSACCHARIDE BIOSYNTHESIS PROTEIN PA4999-RELATED"/>
    <property type="match status" value="1"/>
</dbReference>
<evidence type="ECO:0000256" key="1">
    <source>
        <dbReference type="ARBA" id="ARBA00004141"/>
    </source>
</evidence>
<dbReference type="Proteomes" id="UP000197019">
    <property type="component" value="Chromosome"/>
</dbReference>
<feature type="transmembrane region" description="Helical" evidence="5">
    <location>
        <begin position="332"/>
        <end position="349"/>
    </location>
</feature>
<dbReference type="OrthoDB" id="9772644at2"/>
<keyword evidence="10" id="KW-1185">Reference proteome</keyword>
<dbReference type="RefSeq" id="WP_088618242.1">
    <property type="nucleotide sequence ID" value="NZ_CP022129.1"/>
</dbReference>
<evidence type="ECO:0000259" key="7">
    <source>
        <dbReference type="Pfam" id="PF19358"/>
    </source>
</evidence>
<keyword evidence="3 5" id="KW-1133">Transmembrane helix</keyword>
<evidence type="ECO:0000313" key="10">
    <source>
        <dbReference type="Proteomes" id="UP000197019"/>
    </source>
</evidence>
<feature type="transmembrane region" description="Helical" evidence="5">
    <location>
        <begin position="197"/>
        <end position="230"/>
    </location>
</feature>
<evidence type="ECO:0000313" key="8">
    <source>
        <dbReference type="EMBL" id="ASF45360.1"/>
    </source>
</evidence>
<name>A0A1Z4BVT0_9GAMM</name>
<feature type="transmembrane region" description="Helical" evidence="5">
    <location>
        <begin position="170"/>
        <end position="185"/>
    </location>
</feature>
<evidence type="ECO:0000313" key="11">
    <source>
        <dbReference type="Proteomes" id="UP000237423"/>
    </source>
</evidence>
<dbReference type="GO" id="GO:0016874">
    <property type="term" value="F:ligase activity"/>
    <property type="evidence" value="ECO:0007669"/>
    <property type="project" value="UniProtKB-KW"/>
</dbReference>
<sequence>MRDIAVTLLFALGCFYTLKRPYVGILVWSWLGFMNPHRLCYGFAYTLPFSYIIALLTVVVYAISNEPKALPKDKLVVLIIVFLLWMSVSTIFAMNPVDANEYYIRVLKIFFPVLLSMTLFKSRERIHQLLWVIIVSIGFFGVKGGIFTVLSGGSFHVFGPPESFLEENNALAVAELMVIPLMVYMRGQLEQHWQKQLMLFCIVAMAFSALGSQSRGAFLAMSGLGGYFWLQSKRKVPVTLALIILVSVLYQFLPESWYQRMDTIKTYDQDESAQGRIRAWTFAYHVANDRLFGGGYQLWARVIYRQYLPGYTDEMPAYVAHSIYFHVLGEHGWIGLLLFLTIFFLAWRYCSQVAKLTKNNPEKKWQGDLATMIKLSLLSYLTGGAFLSLSYLDLTWQLVAIIILLKEMATPITKVPGLIDRKLNPDLEIQTKKEKQRRLWHNPE</sequence>
<dbReference type="NCBIfam" id="TIGR03097">
    <property type="entry name" value="PEP_O_lig_1"/>
    <property type="match status" value="1"/>
</dbReference>
<dbReference type="Pfam" id="PF19358">
    <property type="entry name" value="DUF5935"/>
    <property type="match status" value="1"/>
</dbReference>
<comment type="subcellular location">
    <subcellularLocation>
        <location evidence="1">Membrane</location>
        <topology evidence="1">Multi-pass membrane protein</topology>
    </subcellularLocation>
</comment>
<organism evidence="8 10">
    <name type="scientific">Methylovulum psychrotolerans</name>
    <dbReference type="NCBI Taxonomy" id="1704499"/>
    <lineage>
        <taxon>Bacteria</taxon>
        <taxon>Pseudomonadati</taxon>
        <taxon>Pseudomonadota</taxon>
        <taxon>Gammaproteobacteria</taxon>
        <taxon>Methylococcales</taxon>
        <taxon>Methylococcaceae</taxon>
        <taxon>Methylovulum</taxon>
    </lineage>
</organism>
<dbReference type="InterPro" id="IPR045979">
    <property type="entry name" value="DUF5935"/>
</dbReference>
<reference evidence="9 11" key="2">
    <citation type="submission" date="2017-11" db="EMBL/GenBank/DDBJ databases">
        <title>Draft Genome Sequence of Methylobacter psychrotolerans Sph1T, an Obligate Methanotroph from Low-Temperature Environments.</title>
        <authorList>
            <person name="Oshkin I.Y."/>
            <person name="Miroshnikov K."/>
            <person name="Belova S.E."/>
            <person name="Korzhenkov A."/>
            <person name="Toshchakov S.V."/>
            <person name="Dedysh S.N."/>
        </authorList>
    </citation>
    <scope>NUCLEOTIDE SEQUENCE [LARGE SCALE GENOMIC DNA]</scope>
    <source>
        <strain evidence="9 11">Sph1</strain>
    </source>
</reference>
<dbReference type="InterPro" id="IPR017528">
    <property type="entry name" value="CHP03097O-antigen_lig-rel"/>
</dbReference>
<dbReference type="Proteomes" id="UP000237423">
    <property type="component" value="Unassembled WGS sequence"/>
</dbReference>
<dbReference type="EMBL" id="CP022129">
    <property type="protein sequence ID" value="ASF45360.1"/>
    <property type="molecule type" value="Genomic_DNA"/>
</dbReference>
<gene>
    <name evidence="9" type="ORF">AADEFJLK_01712</name>
    <name evidence="8" type="ORF">CEK71_04360</name>
</gene>
<keyword evidence="8" id="KW-0436">Ligase</keyword>
<evidence type="ECO:0000259" key="6">
    <source>
        <dbReference type="Pfam" id="PF04932"/>
    </source>
</evidence>
<protein>
    <submittedName>
        <fullName evidence="8">Putative O-glycosylation ligase, exosortase A system-associated</fullName>
    </submittedName>
</protein>
<feature type="transmembrane region" description="Helical" evidence="5">
    <location>
        <begin position="129"/>
        <end position="150"/>
    </location>
</feature>
<feature type="transmembrane region" description="Helical" evidence="5">
    <location>
        <begin position="102"/>
        <end position="120"/>
    </location>
</feature>
<feature type="transmembrane region" description="Helical" evidence="5">
    <location>
        <begin position="377"/>
        <end position="405"/>
    </location>
</feature>
<keyword evidence="4 5" id="KW-0472">Membrane</keyword>
<evidence type="ECO:0000256" key="4">
    <source>
        <dbReference type="ARBA" id="ARBA00023136"/>
    </source>
</evidence>
<reference evidence="8 10" key="1">
    <citation type="submission" date="2017-06" db="EMBL/GenBank/DDBJ databases">
        <title>Genome Sequencing of the methanotroph Methylovulum psychrotolerants str. HV10-M2 isolated from a high-altitude environment.</title>
        <authorList>
            <person name="Mateos-Rivera A."/>
        </authorList>
    </citation>
    <scope>NUCLEOTIDE SEQUENCE [LARGE SCALE GENOMIC DNA]</scope>
    <source>
        <strain evidence="8 10">HV10_M2</strain>
    </source>
</reference>